<evidence type="ECO:0000256" key="1">
    <source>
        <dbReference type="ARBA" id="ARBA00022737"/>
    </source>
</evidence>
<dbReference type="InterPro" id="IPR056884">
    <property type="entry name" value="NPHP3-like_N"/>
</dbReference>
<dbReference type="OrthoDB" id="1577640at2759"/>
<dbReference type="InterPro" id="IPR002110">
    <property type="entry name" value="Ankyrin_rpt"/>
</dbReference>
<organism evidence="5 6">
    <name type="scientific">Polyplosphaeria fusca</name>
    <dbReference type="NCBI Taxonomy" id="682080"/>
    <lineage>
        <taxon>Eukaryota</taxon>
        <taxon>Fungi</taxon>
        <taxon>Dikarya</taxon>
        <taxon>Ascomycota</taxon>
        <taxon>Pezizomycotina</taxon>
        <taxon>Dothideomycetes</taxon>
        <taxon>Pleosporomycetidae</taxon>
        <taxon>Pleosporales</taxon>
        <taxon>Tetraplosphaeriaceae</taxon>
        <taxon>Polyplosphaeria</taxon>
    </lineage>
</organism>
<dbReference type="InterPro" id="IPR054471">
    <property type="entry name" value="GPIID_WHD"/>
</dbReference>
<dbReference type="InterPro" id="IPR036770">
    <property type="entry name" value="Ankyrin_rpt-contain_sf"/>
</dbReference>
<evidence type="ECO:0000313" key="5">
    <source>
        <dbReference type="EMBL" id="KAF2728403.1"/>
    </source>
</evidence>
<feature type="domain" description="Nephrocystin 3-like N-terminal" evidence="4">
    <location>
        <begin position="3"/>
        <end position="45"/>
    </location>
</feature>
<comment type="caution">
    <text evidence="5">The sequence shown here is derived from an EMBL/GenBank/DDBJ whole genome shotgun (WGS) entry which is preliminary data.</text>
</comment>
<feature type="non-terminal residue" evidence="5">
    <location>
        <position position="385"/>
    </location>
</feature>
<dbReference type="PROSITE" id="PS50297">
    <property type="entry name" value="ANK_REP_REGION"/>
    <property type="match status" value="1"/>
</dbReference>
<proteinExistence type="predicted"/>
<protein>
    <submittedName>
        <fullName evidence="5">Uncharacterized protein</fullName>
    </submittedName>
</protein>
<name>A0A9P4QJF1_9PLEO</name>
<accession>A0A9P4QJF1</accession>
<feature type="domain" description="GPI inositol-deacylase winged helix" evidence="3">
    <location>
        <begin position="162"/>
        <end position="248"/>
    </location>
</feature>
<dbReference type="Pfam" id="PF22939">
    <property type="entry name" value="WHD_GPIID"/>
    <property type="match status" value="1"/>
</dbReference>
<dbReference type="AlphaFoldDB" id="A0A9P4QJF1"/>
<reference evidence="5" key="1">
    <citation type="journal article" date="2020" name="Stud. Mycol.">
        <title>101 Dothideomycetes genomes: a test case for predicting lifestyles and emergence of pathogens.</title>
        <authorList>
            <person name="Haridas S."/>
            <person name="Albert R."/>
            <person name="Binder M."/>
            <person name="Bloem J."/>
            <person name="Labutti K."/>
            <person name="Salamov A."/>
            <person name="Andreopoulos B."/>
            <person name="Baker S."/>
            <person name="Barry K."/>
            <person name="Bills G."/>
            <person name="Bluhm B."/>
            <person name="Cannon C."/>
            <person name="Castanera R."/>
            <person name="Culley D."/>
            <person name="Daum C."/>
            <person name="Ezra D."/>
            <person name="Gonzalez J."/>
            <person name="Henrissat B."/>
            <person name="Kuo A."/>
            <person name="Liang C."/>
            <person name="Lipzen A."/>
            <person name="Lutzoni F."/>
            <person name="Magnuson J."/>
            <person name="Mondo S."/>
            <person name="Nolan M."/>
            <person name="Ohm R."/>
            <person name="Pangilinan J."/>
            <person name="Park H.-J."/>
            <person name="Ramirez L."/>
            <person name="Alfaro M."/>
            <person name="Sun H."/>
            <person name="Tritt A."/>
            <person name="Yoshinaga Y."/>
            <person name="Zwiers L.-H."/>
            <person name="Turgeon B."/>
            <person name="Goodwin S."/>
            <person name="Spatafora J."/>
            <person name="Crous P."/>
            <person name="Grigoriev I."/>
        </authorList>
    </citation>
    <scope>NUCLEOTIDE SEQUENCE</scope>
    <source>
        <strain evidence="5">CBS 125425</strain>
    </source>
</reference>
<sequence>MQKASQVYILLDALDECAQRAELMEVLRTIAGWQLRNVHMIMTSRKERDIENSLEQIVDPRNSICLQSDVVDKDIQQYVRERLSSDNALNKWSKDTALQHEIETALMKGSKGMFRWAVCQLDTLGKCRNRAMLRKSLASLPPTLDKTYDRILCAIAEEDFDYAIRILQWLAFSDRPLSVEEVAEVIAIDGTRDPAFDRDEVLEDPSEALDICFSLISIRGAGDDSRKQVAVLAHYSVKEYLVSDRIQNGQAARYWMQDTACHSMISHACVSYLIQFQQAEPIKGDMLTSFKLAQYSARFWASHVRWSKVGKSEIGQVVMDLLSMENAAYLNWIRLYDPDRPWAEPYLKKSLRDIATPLYYTANLGLETVVEILLDKGADVNAQGG</sequence>
<feature type="repeat" description="ANK" evidence="2">
    <location>
        <begin position="353"/>
        <end position="385"/>
    </location>
</feature>
<dbReference type="Pfam" id="PF00023">
    <property type="entry name" value="Ank"/>
    <property type="match status" value="1"/>
</dbReference>
<evidence type="ECO:0000256" key="2">
    <source>
        <dbReference type="PROSITE-ProRule" id="PRU00023"/>
    </source>
</evidence>
<keyword evidence="2" id="KW-0040">ANK repeat</keyword>
<dbReference type="Proteomes" id="UP000799444">
    <property type="component" value="Unassembled WGS sequence"/>
</dbReference>
<dbReference type="EMBL" id="ML996281">
    <property type="protein sequence ID" value="KAF2728403.1"/>
    <property type="molecule type" value="Genomic_DNA"/>
</dbReference>
<gene>
    <name evidence="5" type="ORF">EJ04DRAFT_407814</name>
</gene>
<evidence type="ECO:0000259" key="4">
    <source>
        <dbReference type="Pfam" id="PF24883"/>
    </source>
</evidence>
<dbReference type="Pfam" id="PF24883">
    <property type="entry name" value="NPHP3_N"/>
    <property type="match status" value="1"/>
</dbReference>
<dbReference type="PANTHER" id="PTHR10039">
    <property type="entry name" value="AMELOGENIN"/>
    <property type="match status" value="1"/>
</dbReference>
<dbReference type="PANTHER" id="PTHR10039:SF16">
    <property type="entry name" value="GPI INOSITOL-DEACYLASE"/>
    <property type="match status" value="1"/>
</dbReference>
<evidence type="ECO:0000313" key="6">
    <source>
        <dbReference type="Proteomes" id="UP000799444"/>
    </source>
</evidence>
<dbReference type="PROSITE" id="PS50088">
    <property type="entry name" value="ANK_REPEAT"/>
    <property type="match status" value="1"/>
</dbReference>
<keyword evidence="1" id="KW-0677">Repeat</keyword>
<evidence type="ECO:0000259" key="3">
    <source>
        <dbReference type="Pfam" id="PF22939"/>
    </source>
</evidence>
<keyword evidence="6" id="KW-1185">Reference proteome</keyword>
<dbReference type="SUPFAM" id="SSF48403">
    <property type="entry name" value="Ankyrin repeat"/>
    <property type="match status" value="1"/>
</dbReference>